<feature type="binding site" evidence="11">
    <location>
        <position position="495"/>
    </location>
    <ligand>
        <name>Mg(2+)</name>
        <dbReference type="ChEBI" id="CHEBI:18420"/>
        <label>1</label>
        <note>catalytic</note>
    </ligand>
</feature>
<dbReference type="InterPro" id="IPR014721">
    <property type="entry name" value="Ribsml_uS5_D2-typ_fold_subgr"/>
</dbReference>
<dbReference type="EC" id="5.6.2.2" evidence="11"/>
<dbReference type="PANTHER" id="PTHR45866:SF1">
    <property type="entry name" value="DNA GYRASE SUBUNIT B, MITOCHONDRIAL"/>
    <property type="match status" value="1"/>
</dbReference>
<dbReference type="NCBIfam" id="NF004189">
    <property type="entry name" value="PRK05644.1"/>
    <property type="match status" value="1"/>
</dbReference>
<dbReference type="GO" id="GO:0005694">
    <property type="term" value="C:chromosome"/>
    <property type="evidence" value="ECO:0007669"/>
    <property type="project" value="InterPro"/>
</dbReference>
<dbReference type="SMART" id="SM00433">
    <property type="entry name" value="TOP2c"/>
    <property type="match status" value="1"/>
</dbReference>
<dbReference type="CDD" id="cd00822">
    <property type="entry name" value="TopoII_Trans_DNA_gyrase"/>
    <property type="match status" value="1"/>
</dbReference>
<dbReference type="Pfam" id="PF00986">
    <property type="entry name" value="DNA_gyraseB_C"/>
    <property type="match status" value="1"/>
</dbReference>
<dbReference type="SUPFAM" id="SSF54211">
    <property type="entry name" value="Ribosomal protein S5 domain 2-like"/>
    <property type="match status" value="1"/>
</dbReference>
<comment type="caution">
    <text evidence="13">The sequence shown here is derived from an EMBL/GenBank/DDBJ whole genome shotgun (WGS) entry which is preliminary data.</text>
</comment>
<dbReference type="FunFam" id="3.30.230.10:FF:000005">
    <property type="entry name" value="DNA gyrase subunit B"/>
    <property type="match status" value="1"/>
</dbReference>
<dbReference type="HAMAP" id="MF_01898">
    <property type="entry name" value="GyrB"/>
    <property type="match status" value="1"/>
</dbReference>
<evidence type="ECO:0000256" key="9">
    <source>
        <dbReference type="ARBA" id="ARBA00023125"/>
    </source>
</evidence>
<keyword evidence="6 11" id="KW-0067">ATP-binding</keyword>
<dbReference type="CDD" id="cd16928">
    <property type="entry name" value="HATPase_GyrB-like"/>
    <property type="match status" value="1"/>
</dbReference>
<dbReference type="FunFam" id="3.30.565.10:FF:000002">
    <property type="entry name" value="DNA gyrase subunit B"/>
    <property type="match status" value="1"/>
</dbReference>
<dbReference type="Pfam" id="PF02518">
    <property type="entry name" value="HATPase_c"/>
    <property type="match status" value="1"/>
</dbReference>
<dbReference type="InterPro" id="IPR011557">
    <property type="entry name" value="GyrB"/>
</dbReference>
<dbReference type="InterPro" id="IPR000565">
    <property type="entry name" value="Topo_IIA_B"/>
</dbReference>
<keyword evidence="10 11" id="KW-0413">Isomerase</keyword>
<dbReference type="InterPro" id="IPR018522">
    <property type="entry name" value="TopoIIA_CS"/>
</dbReference>
<protein>
    <recommendedName>
        <fullName evidence="11">DNA gyrase subunit B</fullName>
        <ecNumber evidence="11">5.6.2.2</ecNumber>
    </recommendedName>
</protein>
<evidence type="ECO:0000256" key="7">
    <source>
        <dbReference type="ARBA" id="ARBA00022842"/>
    </source>
</evidence>
<dbReference type="AlphaFoldDB" id="A0A3A4R7L8"/>
<dbReference type="Pfam" id="PF00204">
    <property type="entry name" value="DNA_gyraseB"/>
    <property type="match status" value="1"/>
</dbReference>
<dbReference type="Pfam" id="PF01751">
    <property type="entry name" value="Toprim"/>
    <property type="match status" value="1"/>
</dbReference>
<dbReference type="Gene3D" id="3.30.565.10">
    <property type="entry name" value="Histidine kinase-like ATPase, C-terminal domain"/>
    <property type="match status" value="1"/>
</dbReference>
<organism evidence="13 14">
    <name type="scientific">Candidatus Auribacter fodinae</name>
    <dbReference type="NCBI Taxonomy" id="2093366"/>
    <lineage>
        <taxon>Bacteria</taxon>
        <taxon>Pseudomonadati</taxon>
        <taxon>Candidatus Auribacterota</taxon>
        <taxon>Candidatus Auribacteria</taxon>
        <taxon>Candidatus Auribacterales</taxon>
        <taxon>Candidatus Auribacteraceae</taxon>
        <taxon>Candidatus Auribacter</taxon>
    </lineage>
</organism>
<dbReference type="InterPro" id="IPR013759">
    <property type="entry name" value="Topo_IIA_B_C"/>
</dbReference>
<comment type="catalytic activity">
    <reaction evidence="1 11">
        <text>ATP-dependent breakage, passage and rejoining of double-stranded DNA.</text>
        <dbReference type="EC" id="5.6.2.2"/>
    </reaction>
</comment>
<comment type="miscellaneous">
    <text evidence="11">Few gyrases are as efficient as E.coli at forming negative supercoils. Not all organisms have 2 type II topoisomerases; in organisms with a single type II topoisomerase this enzyme also has to decatenate newly replicated chromosomes.</text>
</comment>
<feature type="site" description="Interaction with DNA" evidence="11">
    <location>
        <position position="449"/>
    </location>
</feature>
<dbReference type="InterPro" id="IPR003594">
    <property type="entry name" value="HATPase_dom"/>
</dbReference>
<dbReference type="PANTHER" id="PTHR45866">
    <property type="entry name" value="DNA GYRASE/TOPOISOMERASE SUBUNIT B"/>
    <property type="match status" value="1"/>
</dbReference>
<evidence type="ECO:0000313" key="14">
    <source>
        <dbReference type="Proteomes" id="UP000266426"/>
    </source>
</evidence>
<keyword evidence="3 11" id="KW-0963">Cytoplasm</keyword>
<dbReference type="InterPro" id="IPR020568">
    <property type="entry name" value="Ribosomal_Su5_D2-typ_SF"/>
</dbReference>
<dbReference type="FunFam" id="3.40.50.670:FF:000007">
    <property type="entry name" value="DNA gyrase subunit B"/>
    <property type="match status" value="1"/>
</dbReference>
<dbReference type="NCBIfam" id="TIGR01059">
    <property type="entry name" value="gyrB"/>
    <property type="match status" value="1"/>
</dbReference>
<keyword evidence="5 11" id="KW-0547">Nucleotide-binding</keyword>
<sequence>MSTYDAQTITVLEGIEAVRKRPAMYIGDTGFRGLHHLVYEVVDNSVDEALAGYCNQVDVIIKDDNSVTVIDNGRGIPVEMHATEKKPAVEVVMTTLHAGGKFDHATYSVSGGLHGVGVSCVNALSIWLEVEVSRNGLIYHQRYERGVTASTLEVIGKSQATGTKVTFKPDHKIFTVLEYNYDTLANRLRELSFLNKGLKISIRDERSDKREVFHYLGGIVSFVEYLNKNKKPLHEEVVYFQKNKDNIDVEVAFQYNDTYSENIFSFANNINTIEGGTHLSGFKSALTRTINNYTKSNASAKDQKMSMSGDDIREGMTAVVSVKVPDPQFEGQTKTKLGNSEVAGLVESIVNDGLSTYLEENPQVAKKILEKAITAARAREAARKARDLTRRKGALDGGGLPGKLADCSERNPEVCELYVVEGDSAGGSAKQGRDRRFQAILPIRGKLINVEKARLDKVLANNEIRTIITAIGAGIGKEDFDIQKLRYHRIIIMTDADVDGSHIRTLLLTFFYRQMRELIERGHVYIAQPPLYKIKRKRKERYIQNDKEMDAFLLELGTEDTEVTVRESGLSFKEEKLVDVVELLGRLENYINMIRRKGIDFSDFIRHYNSELDLLPVYQVKVNDDKIFVYSDSELKEVLEKVEETSGSALDMKLSDEQDLLLDDTEEQLELGSPEEMEYFAELDSKTDTRVIELIESRDIKKLFDKLTKKGIPLELFRQAEKPYFDIVQEEKESRPVFTALELLPMIREIGKKGISIQRYKGLGEMNPEQLWETTMDPEKRVILKVALEDAVRADEIFTILMGDEVEPRREFIQRFAPEVRNLDI</sequence>
<dbReference type="PRINTS" id="PR01159">
    <property type="entry name" value="DNAGYRASEB"/>
</dbReference>
<dbReference type="InterPro" id="IPR034160">
    <property type="entry name" value="TOPRIM_GyrB"/>
</dbReference>
<dbReference type="PROSITE" id="PS50880">
    <property type="entry name" value="TOPRIM"/>
    <property type="match status" value="1"/>
</dbReference>
<dbReference type="GO" id="GO:0046872">
    <property type="term" value="F:metal ion binding"/>
    <property type="evidence" value="ECO:0007669"/>
    <property type="project" value="UniProtKB-KW"/>
</dbReference>
<keyword evidence="9" id="KW-0238">DNA-binding</keyword>
<dbReference type="GO" id="GO:0005737">
    <property type="term" value="C:cytoplasm"/>
    <property type="evidence" value="ECO:0007669"/>
    <property type="project" value="UniProtKB-SubCell"/>
</dbReference>
<dbReference type="GO" id="GO:0003918">
    <property type="term" value="F:DNA topoisomerase type II (double strand cut, ATP-hydrolyzing) activity"/>
    <property type="evidence" value="ECO:0007669"/>
    <property type="project" value="UniProtKB-UniRule"/>
</dbReference>
<dbReference type="InterPro" id="IPR013506">
    <property type="entry name" value="Topo_IIA_bsu_dom2"/>
</dbReference>
<dbReference type="Proteomes" id="UP000266426">
    <property type="component" value="Unassembled WGS sequence"/>
</dbReference>
<keyword evidence="7 11" id="KW-0460">Magnesium</keyword>
<feature type="domain" description="Toprim" evidence="12">
    <location>
        <begin position="415"/>
        <end position="530"/>
    </location>
</feature>
<evidence type="ECO:0000256" key="10">
    <source>
        <dbReference type="ARBA" id="ARBA00023235"/>
    </source>
</evidence>
<evidence type="ECO:0000256" key="6">
    <source>
        <dbReference type="ARBA" id="ARBA00022840"/>
    </source>
</evidence>
<dbReference type="InterPro" id="IPR036890">
    <property type="entry name" value="HATPase_C_sf"/>
</dbReference>
<dbReference type="InterPro" id="IPR001241">
    <property type="entry name" value="Topo_IIA"/>
</dbReference>
<dbReference type="SUPFAM" id="SSF56719">
    <property type="entry name" value="Type II DNA topoisomerase"/>
    <property type="match status" value="1"/>
</dbReference>
<dbReference type="GO" id="GO:0005524">
    <property type="term" value="F:ATP binding"/>
    <property type="evidence" value="ECO:0007669"/>
    <property type="project" value="UniProtKB-UniRule"/>
</dbReference>
<comment type="function">
    <text evidence="11">A type II topoisomerase that negatively supercoils closed circular double-stranded (ds) DNA in an ATP-dependent manner to modulate DNA topology and maintain chromosomes in an underwound state. Negative supercoiling favors strand separation, and DNA replication, transcription, recombination and repair, all of which involve strand separation. Also able to catalyze the interconversion of other topological isomers of dsDNA rings, including catenanes and knotted rings. Type II topoisomerases break and join 2 DNA strands simultaneously in an ATP-dependent manner.</text>
</comment>
<evidence type="ECO:0000256" key="1">
    <source>
        <dbReference type="ARBA" id="ARBA00000185"/>
    </source>
</evidence>
<dbReference type="InterPro" id="IPR013760">
    <property type="entry name" value="Topo_IIA-like_dom_sf"/>
</dbReference>
<keyword evidence="8 11" id="KW-0799">Topoisomerase</keyword>
<feature type="site" description="Interaction with DNA" evidence="11">
    <location>
        <position position="446"/>
    </location>
</feature>
<dbReference type="GO" id="GO:0003677">
    <property type="term" value="F:DNA binding"/>
    <property type="evidence" value="ECO:0007669"/>
    <property type="project" value="UniProtKB-KW"/>
</dbReference>
<comment type="cofactor">
    <cofactor evidence="11">
        <name>Mg(2+)</name>
        <dbReference type="ChEBI" id="CHEBI:18420"/>
    </cofactor>
    <cofactor evidence="11">
        <name>Mn(2+)</name>
        <dbReference type="ChEBI" id="CHEBI:29035"/>
    </cofactor>
    <cofactor evidence="11">
        <name>Ca(2+)</name>
        <dbReference type="ChEBI" id="CHEBI:29108"/>
    </cofactor>
    <text evidence="11">Binds two Mg(2+) per subunit. The magnesium ions form salt bridges with both the protein and the DNA. Can also accept other divalent metal cations, such as Mn(2+) or Ca(2+).</text>
</comment>
<dbReference type="CDD" id="cd03366">
    <property type="entry name" value="TOPRIM_TopoIIA_GyrB"/>
    <property type="match status" value="1"/>
</dbReference>
<feature type="binding site" evidence="11">
    <location>
        <position position="495"/>
    </location>
    <ligand>
        <name>Mg(2+)</name>
        <dbReference type="ChEBI" id="CHEBI:18420"/>
        <label>2</label>
    </ligand>
</feature>
<evidence type="ECO:0000256" key="4">
    <source>
        <dbReference type="ARBA" id="ARBA00022723"/>
    </source>
</evidence>
<evidence type="ECO:0000256" key="11">
    <source>
        <dbReference type="HAMAP-Rule" id="MF_01898"/>
    </source>
</evidence>
<comment type="subcellular location">
    <subcellularLocation>
        <location evidence="11">Cytoplasm</location>
    </subcellularLocation>
</comment>
<dbReference type="SUPFAM" id="SSF55874">
    <property type="entry name" value="ATPase domain of HSP90 chaperone/DNA topoisomerase II/histidine kinase"/>
    <property type="match status" value="1"/>
</dbReference>
<dbReference type="Gene3D" id="3.30.230.10">
    <property type="match status" value="1"/>
</dbReference>
<evidence type="ECO:0000256" key="8">
    <source>
        <dbReference type="ARBA" id="ARBA00023029"/>
    </source>
</evidence>
<proteinExistence type="inferred from homology"/>
<dbReference type="GO" id="GO:0006265">
    <property type="term" value="P:DNA topological change"/>
    <property type="evidence" value="ECO:0007669"/>
    <property type="project" value="UniProtKB-UniRule"/>
</dbReference>
<accession>A0A3A4R7L8</accession>
<feature type="binding site" evidence="11">
    <location>
        <position position="497"/>
    </location>
    <ligand>
        <name>Mg(2+)</name>
        <dbReference type="ChEBI" id="CHEBI:18420"/>
        <label>2</label>
    </ligand>
</feature>
<comment type="similarity">
    <text evidence="2 11">Belongs to the type II topoisomerase GyrB family.</text>
</comment>
<dbReference type="PROSITE" id="PS00177">
    <property type="entry name" value="TOPOISOMERASE_II"/>
    <property type="match status" value="1"/>
</dbReference>
<dbReference type="NCBIfam" id="NF011501">
    <property type="entry name" value="PRK14939.1"/>
    <property type="match status" value="1"/>
</dbReference>
<dbReference type="PRINTS" id="PR00418">
    <property type="entry name" value="TPI2FAMILY"/>
</dbReference>
<dbReference type="EMBL" id="QZJZ01000019">
    <property type="protein sequence ID" value="RJP60942.1"/>
    <property type="molecule type" value="Genomic_DNA"/>
</dbReference>
<feature type="binding site" evidence="11">
    <location>
        <position position="421"/>
    </location>
    <ligand>
        <name>Mg(2+)</name>
        <dbReference type="ChEBI" id="CHEBI:18420"/>
        <label>1</label>
        <note>catalytic</note>
    </ligand>
</feature>
<evidence type="ECO:0000256" key="2">
    <source>
        <dbReference type="ARBA" id="ARBA00010708"/>
    </source>
</evidence>
<evidence type="ECO:0000313" key="13">
    <source>
        <dbReference type="EMBL" id="RJP60942.1"/>
    </source>
</evidence>
<keyword evidence="4 11" id="KW-0479">Metal-binding</keyword>
<dbReference type="InterPro" id="IPR006171">
    <property type="entry name" value="TOPRIM_dom"/>
</dbReference>
<gene>
    <name evidence="11 13" type="primary">gyrB</name>
    <name evidence="13" type="ORF">C4541_03080</name>
</gene>
<dbReference type="InterPro" id="IPR002288">
    <property type="entry name" value="DNA_gyrase_B_C"/>
</dbReference>
<dbReference type="Gene3D" id="3.40.50.670">
    <property type="match status" value="2"/>
</dbReference>
<reference evidence="13 14" key="1">
    <citation type="journal article" date="2017" name="ISME J.">
        <title>Energy and carbon metabolisms in a deep terrestrial subsurface fluid microbial community.</title>
        <authorList>
            <person name="Momper L."/>
            <person name="Jungbluth S.P."/>
            <person name="Lee M.D."/>
            <person name="Amend J.P."/>
        </authorList>
    </citation>
    <scope>NUCLEOTIDE SEQUENCE [LARGE SCALE GENOMIC DNA]</scope>
    <source>
        <strain evidence="13">SURF_26</strain>
    </source>
</reference>
<comment type="subunit">
    <text evidence="11">Heterotetramer, composed of two GyrA and two GyrB chains. In the heterotetramer, GyrA contains the active site tyrosine that forms a transient covalent intermediate with DNA, while GyrB binds cofactors and catalyzes ATP hydrolysis.</text>
</comment>
<evidence type="ECO:0000256" key="3">
    <source>
        <dbReference type="ARBA" id="ARBA00022490"/>
    </source>
</evidence>
<name>A0A3A4R7L8_9BACT</name>
<dbReference type="GO" id="GO:0006261">
    <property type="term" value="P:DNA-templated DNA replication"/>
    <property type="evidence" value="ECO:0007669"/>
    <property type="project" value="UniProtKB-UniRule"/>
</dbReference>
<evidence type="ECO:0000256" key="5">
    <source>
        <dbReference type="ARBA" id="ARBA00022741"/>
    </source>
</evidence>
<dbReference type="SMART" id="SM00387">
    <property type="entry name" value="HATPase_c"/>
    <property type="match status" value="1"/>
</dbReference>
<evidence type="ECO:0000259" key="12">
    <source>
        <dbReference type="PROSITE" id="PS50880"/>
    </source>
</evidence>